<dbReference type="GO" id="GO:0003700">
    <property type="term" value="F:DNA-binding transcription factor activity"/>
    <property type="evidence" value="ECO:0007669"/>
    <property type="project" value="InterPro"/>
</dbReference>
<organism evidence="6 7">
    <name type="scientific">Xenophilus arseniciresistens</name>
    <dbReference type="NCBI Taxonomy" id="1283306"/>
    <lineage>
        <taxon>Bacteria</taxon>
        <taxon>Pseudomonadati</taxon>
        <taxon>Pseudomonadota</taxon>
        <taxon>Betaproteobacteria</taxon>
        <taxon>Burkholderiales</taxon>
        <taxon>Comamonadaceae</taxon>
        <taxon>Xenophilus</taxon>
    </lineage>
</organism>
<protein>
    <submittedName>
        <fullName evidence="6">LysR substrate-binding domain-containing protein</fullName>
    </submittedName>
</protein>
<keyword evidence="3" id="KW-0238">DNA-binding</keyword>
<name>A0AAE3N968_9BURK</name>
<accession>A0AAE3N968</accession>
<keyword evidence="4" id="KW-0804">Transcription</keyword>
<dbReference type="Gene3D" id="3.40.190.290">
    <property type="match status" value="1"/>
</dbReference>
<dbReference type="GO" id="GO:0005829">
    <property type="term" value="C:cytosol"/>
    <property type="evidence" value="ECO:0007669"/>
    <property type="project" value="TreeGrafter"/>
</dbReference>
<dbReference type="InterPro" id="IPR050950">
    <property type="entry name" value="HTH-type_LysR_regulators"/>
</dbReference>
<dbReference type="Gene3D" id="1.10.10.10">
    <property type="entry name" value="Winged helix-like DNA-binding domain superfamily/Winged helix DNA-binding domain"/>
    <property type="match status" value="1"/>
</dbReference>
<dbReference type="AlphaFoldDB" id="A0AAE3N968"/>
<keyword evidence="2" id="KW-0805">Transcription regulation</keyword>
<sequence>MNLLASMRYLVALNEHRHFGRAALASHITQPALSNALRALEREFGVLIVKRGRTFAGLTAEGEAVLATAQRMLHEQELLRQRLRSEADRPSGGLRLAAVPTAMPILTRFAVELQRLHPAITPTVVSLSSQEIETALDSMAVDMALGYIERTQVREVSLMVWPQFIEHYYFVRRLPPAARRAKEGVREGPPMGWAEAAAQPLCLLTSDMHNRAIVDSAIREAGGMVRPAMDTNSIYTLAAALQEGALGGVLPDVTLALLQGGSYEARPLVEPRLQTPLGFMSYRGERVSRALEAAIALLQDEGWLASLRRLPTPVSMA</sequence>
<evidence type="ECO:0000313" key="6">
    <source>
        <dbReference type="EMBL" id="MDA7416621.1"/>
    </source>
</evidence>
<dbReference type="Pfam" id="PF03466">
    <property type="entry name" value="LysR_substrate"/>
    <property type="match status" value="1"/>
</dbReference>
<dbReference type="PROSITE" id="PS50931">
    <property type="entry name" value="HTH_LYSR"/>
    <property type="match status" value="1"/>
</dbReference>
<reference evidence="6" key="1">
    <citation type="submission" date="2023-01" db="EMBL/GenBank/DDBJ databases">
        <title>Xenophilus mangrovi sp. nov., isolated from soil of Mangrove nature reserve.</title>
        <authorList>
            <person name="Xu S."/>
            <person name="Liu Z."/>
            <person name="Xu Y."/>
        </authorList>
    </citation>
    <scope>NUCLEOTIDE SEQUENCE</scope>
    <source>
        <strain evidence="6">YW8</strain>
    </source>
</reference>
<evidence type="ECO:0000256" key="4">
    <source>
        <dbReference type="ARBA" id="ARBA00023163"/>
    </source>
</evidence>
<evidence type="ECO:0000256" key="2">
    <source>
        <dbReference type="ARBA" id="ARBA00023015"/>
    </source>
</evidence>
<evidence type="ECO:0000259" key="5">
    <source>
        <dbReference type="PROSITE" id="PS50931"/>
    </source>
</evidence>
<dbReference type="Pfam" id="PF00126">
    <property type="entry name" value="HTH_1"/>
    <property type="match status" value="1"/>
</dbReference>
<dbReference type="GO" id="GO:0003677">
    <property type="term" value="F:DNA binding"/>
    <property type="evidence" value="ECO:0007669"/>
    <property type="project" value="UniProtKB-KW"/>
</dbReference>
<dbReference type="InterPro" id="IPR036388">
    <property type="entry name" value="WH-like_DNA-bd_sf"/>
</dbReference>
<comment type="caution">
    <text evidence="6">The sequence shown here is derived from an EMBL/GenBank/DDBJ whole genome shotgun (WGS) entry which is preliminary data.</text>
</comment>
<dbReference type="Proteomes" id="UP001212602">
    <property type="component" value="Unassembled WGS sequence"/>
</dbReference>
<keyword evidence="7" id="KW-1185">Reference proteome</keyword>
<gene>
    <name evidence="6" type="ORF">PGB34_09620</name>
</gene>
<dbReference type="InterPro" id="IPR005119">
    <property type="entry name" value="LysR_subst-bd"/>
</dbReference>
<evidence type="ECO:0000313" key="7">
    <source>
        <dbReference type="Proteomes" id="UP001212602"/>
    </source>
</evidence>
<comment type="similarity">
    <text evidence="1">Belongs to the LysR transcriptional regulatory family.</text>
</comment>
<dbReference type="EMBL" id="JAQIPB010000003">
    <property type="protein sequence ID" value="MDA7416621.1"/>
    <property type="molecule type" value="Genomic_DNA"/>
</dbReference>
<dbReference type="PANTHER" id="PTHR30419:SF31">
    <property type="entry name" value="BLR3139 PROTEIN"/>
    <property type="match status" value="1"/>
</dbReference>
<dbReference type="SUPFAM" id="SSF53850">
    <property type="entry name" value="Periplasmic binding protein-like II"/>
    <property type="match status" value="1"/>
</dbReference>
<proteinExistence type="inferred from homology"/>
<dbReference type="SUPFAM" id="SSF46785">
    <property type="entry name" value="Winged helix' DNA-binding domain"/>
    <property type="match status" value="1"/>
</dbReference>
<evidence type="ECO:0000256" key="1">
    <source>
        <dbReference type="ARBA" id="ARBA00009437"/>
    </source>
</evidence>
<dbReference type="RefSeq" id="WP_271427859.1">
    <property type="nucleotide sequence ID" value="NZ_JAQIPB010000003.1"/>
</dbReference>
<dbReference type="InterPro" id="IPR000847">
    <property type="entry name" value="LysR_HTH_N"/>
</dbReference>
<dbReference type="InterPro" id="IPR036390">
    <property type="entry name" value="WH_DNA-bd_sf"/>
</dbReference>
<evidence type="ECO:0000256" key="3">
    <source>
        <dbReference type="ARBA" id="ARBA00023125"/>
    </source>
</evidence>
<dbReference type="PRINTS" id="PR00039">
    <property type="entry name" value="HTHLYSR"/>
</dbReference>
<dbReference type="PANTHER" id="PTHR30419">
    <property type="entry name" value="HTH-TYPE TRANSCRIPTIONAL REGULATOR YBHD"/>
    <property type="match status" value="1"/>
</dbReference>
<feature type="domain" description="HTH lysR-type" evidence="5">
    <location>
        <begin position="1"/>
        <end position="59"/>
    </location>
</feature>
<dbReference type="CDD" id="cd05466">
    <property type="entry name" value="PBP2_LTTR_substrate"/>
    <property type="match status" value="1"/>
</dbReference>